<name>A0A4V2MVK3_9APHY</name>
<keyword evidence="4" id="KW-1185">Reference proteome</keyword>
<dbReference type="AlphaFoldDB" id="A0A4V2MVK3"/>
<feature type="region of interest" description="Disordered" evidence="2">
    <location>
        <begin position="631"/>
        <end position="683"/>
    </location>
</feature>
<protein>
    <recommendedName>
        <fullName evidence="5">F-box domain-containing protein</fullName>
    </recommendedName>
</protein>
<proteinExistence type="predicted"/>
<feature type="coiled-coil region" evidence="1">
    <location>
        <begin position="83"/>
        <end position="113"/>
    </location>
</feature>
<feature type="region of interest" description="Disordered" evidence="2">
    <location>
        <begin position="24"/>
        <end position="47"/>
    </location>
</feature>
<organism evidence="3 4">
    <name type="scientific">Steccherinum ochraceum</name>
    <dbReference type="NCBI Taxonomy" id="92696"/>
    <lineage>
        <taxon>Eukaryota</taxon>
        <taxon>Fungi</taxon>
        <taxon>Dikarya</taxon>
        <taxon>Basidiomycota</taxon>
        <taxon>Agaricomycotina</taxon>
        <taxon>Agaricomycetes</taxon>
        <taxon>Polyporales</taxon>
        <taxon>Steccherinaceae</taxon>
        <taxon>Steccherinum</taxon>
    </lineage>
</organism>
<evidence type="ECO:0000313" key="3">
    <source>
        <dbReference type="EMBL" id="TCD62397.1"/>
    </source>
</evidence>
<reference evidence="3 4" key="1">
    <citation type="submission" date="2018-11" db="EMBL/GenBank/DDBJ databases">
        <title>Genome assembly of Steccherinum ochraceum LE-BIN_3174, the white-rot fungus of the Steccherinaceae family (The Residual Polyporoid clade, Polyporales, Basidiomycota).</title>
        <authorList>
            <person name="Fedorova T.V."/>
            <person name="Glazunova O.A."/>
            <person name="Landesman E.O."/>
            <person name="Moiseenko K.V."/>
            <person name="Psurtseva N.V."/>
            <person name="Savinova O.S."/>
            <person name="Shakhova N.V."/>
            <person name="Tyazhelova T.V."/>
            <person name="Vasina D.V."/>
        </authorList>
    </citation>
    <scope>NUCLEOTIDE SEQUENCE [LARGE SCALE GENOMIC DNA]</scope>
    <source>
        <strain evidence="3 4">LE-BIN_3174</strain>
    </source>
</reference>
<dbReference type="STRING" id="92696.A0A4V2MVK3"/>
<evidence type="ECO:0000256" key="2">
    <source>
        <dbReference type="SAM" id="MobiDB-lite"/>
    </source>
</evidence>
<sequence>MASDFLRSYVVEPLVGFTNIFRSGARSSGSRRTRRYPVVRSPSPTRPTRKLDDVWLKTHDFSDSLRMSDTDEIIDTGSSSRKRRWHEDRLKVLEEEKRELKRIKRVVSEAVQHALAKQEAKCNRHIFVNRVPKNILQDIFSLAVHSHHTPGSDTAVRIMKTCTYWKQIALESREMWSYLPLYRLTKAEAKLRASRSRGSALTIDVTHASKPANKVLWNREGSSAGARDEDQGRLRFCEKMLDGDRIRVLHVDLPRETNVAEWLTEDEGRQLSGAHLERRGSVPPPWLYTELRPDSRTLRILTLKQLYMPWNRIAKATSLTTFYMDLSGLRGRRILQHRDADILSVFRACTQLQELTLMFDREDELCGPLTPTHALIPLRKLRVLKLKLRSPDIAFILRSISIPMNMQTVHIVAILPKRPTKVQAIIQLPWDQRVFPCFNQISELEIDICKAYHEQTMVGSWGDSRIILTTVSIGRSFTQMRALAATFSFLVKRYSMPNLKVLKLADPSSRLNHDDVVSLVRRSSHLDTLSLTSCKPELLSGICSRELYTSIGFLPRLSKVELSSMTIPLATVEAFCQAYFGDESFTLHTDGRTGWTVGAEPNENVELEGRRARIRRRVYARTQVFVVAPPAPLPASASGSGPGQVQQEIAAAPEDVVDVSSSHEDSGVCSDDDGSLYYPSDSD</sequence>
<dbReference type="EMBL" id="RWJN01000376">
    <property type="protein sequence ID" value="TCD62397.1"/>
    <property type="molecule type" value="Genomic_DNA"/>
</dbReference>
<accession>A0A4V2MVK3</accession>
<keyword evidence="1" id="KW-0175">Coiled coil</keyword>
<evidence type="ECO:0000313" key="4">
    <source>
        <dbReference type="Proteomes" id="UP000292702"/>
    </source>
</evidence>
<evidence type="ECO:0008006" key="5">
    <source>
        <dbReference type="Google" id="ProtNLM"/>
    </source>
</evidence>
<dbReference type="Proteomes" id="UP000292702">
    <property type="component" value="Unassembled WGS sequence"/>
</dbReference>
<dbReference type="SUPFAM" id="SSF52047">
    <property type="entry name" value="RNI-like"/>
    <property type="match status" value="1"/>
</dbReference>
<evidence type="ECO:0000256" key="1">
    <source>
        <dbReference type="SAM" id="Coils"/>
    </source>
</evidence>
<comment type="caution">
    <text evidence="3">The sequence shown here is derived from an EMBL/GenBank/DDBJ whole genome shotgun (WGS) entry which is preliminary data.</text>
</comment>
<gene>
    <name evidence="3" type="ORF">EIP91_006951</name>
</gene>
<feature type="compositionally biased region" description="Low complexity" evidence="2">
    <location>
        <begin position="634"/>
        <end position="647"/>
    </location>
</feature>
<dbReference type="OrthoDB" id="3365698at2759"/>